<sequence>MNAIELLLERQSDARLTAPGPTAEQLEIIKKAALKVPDHGALAPWLFYVVEGDSLNTLGEWFFEAATAEALDERTKERAKSLPLRAPLVIIAIAKTQKDHPKVPWLEQVESAACSCFAMQQAAYAQGLGAVWRTGHFAISPTIKSKLHLAEHDEIVGYLYIGTPEVQIKKQSRHALDSYFITL</sequence>
<dbReference type="KEGG" id="pxi:J5O05_01555"/>
<proteinExistence type="inferred from homology"/>
<evidence type="ECO:0000256" key="5">
    <source>
        <dbReference type="ARBA" id="ARBA00023002"/>
    </source>
</evidence>
<evidence type="ECO:0000256" key="2">
    <source>
        <dbReference type="ARBA" id="ARBA00022630"/>
    </source>
</evidence>
<keyword evidence="5 7" id="KW-0560">Oxidoreductase</keyword>
<feature type="binding site" evidence="8">
    <location>
        <position position="39"/>
    </location>
    <ligand>
        <name>FMN</name>
        <dbReference type="ChEBI" id="CHEBI:58210"/>
        <note>ligand shared between dimeric partners</note>
    </ligand>
</feature>
<dbReference type="InterPro" id="IPR026021">
    <property type="entry name" value="YdjA-like"/>
</dbReference>
<keyword evidence="2 7" id="KW-0285">Flavoprotein</keyword>
<evidence type="ECO:0000256" key="7">
    <source>
        <dbReference type="PIRNR" id="PIRNR000232"/>
    </source>
</evidence>
<comment type="cofactor">
    <cofactor evidence="8">
        <name>FMN</name>
        <dbReference type="ChEBI" id="CHEBI:58210"/>
    </cofactor>
    <text evidence="8">Binds 1 FMN per subunit.</text>
</comment>
<feature type="domain" description="Nitroreductase" evidence="9">
    <location>
        <begin position="10"/>
        <end position="162"/>
    </location>
</feature>
<feature type="binding site" description="in other chain" evidence="8">
    <location>
        <begin position="132"/>
        <end position="134"/>
    </location>
    <ligand>
        <name>FMN</name>
        <dbReference type="ChEBI" id="CHEBI:58210"/>
        <note>ligand shared between dimeric partners</note>
    </ligand>
</feature>
<dbReference type="Proteomes" id="UP000664904">
    <property type="component" value="Chromosome"/>
</dbReference>
<dbReference type="PIRSF" id="PIRSF000232">
    <property type="entry name" value="YdjA"/>
    <property type="match status" value="1"/>
</dbReference>
<accession>A0A975DHG2</accession>
<organism evidence="10 11">
    <name type="scientific">Pseudoalteromonas xiamenensis</name>
    <dbReference type="NCBI Taxonomy" id="882626"/>
    <lineage>
        <taxon>Bacteria</taxon>
        <taxon>Pseudomonadati</taxon>
        <taxon>Pseudomonadota</taxon>
        <taxon>Gammaproteobacteria</taxon>
        <taxon>Alteromonadales</taxon>
        <taxon>Pseudoalteromonadaceae</taxon>
        <taxon>Pseudoalteromonas</taxon>
    </lineage>
</organism>
<evidence type="ECO:0000256" key="6">
    <source>
        <dbReference type="ARBA" id="ARBA00023027"/>
    </source>
</evidence>
<comment type="similarity">
    <text evidence="1 7">Belongs to the nitroreductase family.</text>
</comment>
<keyword evidence="3 7" id="KW-0288">FMN</keyword>
<evidence type="ECO:0000313" key="11">
    <source>
        <dbReference type="Proteomes" id="UP000664904"/>
    </source>
</evidence>
<gene>
    <name evidence="10" type="ORF">J5O05_01555</name>
</gene>
<dbReference type="EMBL" id="CP072133">
    <property type="protein sequence ID" value="QTH71684.1"/>
    <property type="molecule type" value="Genomic_DNA"/>
</dbReference>
<feature type="binding site" description="in other chain" evidence="8">
    <location>
        <begin position="10"/>
        <end position="12"/>
    </location>
    <ligand>
        <name>FMN</name>
        <dbReference type="ChEBI" id="CHEBI:58210"/>
        <note>ligand shared between dimeric partners</note>
    </ligand>
</feature>
<dbReference type="InterPro" id="IPR000415">
    <property type="entry name" value="Nitroreductase-like"/>
</dbReference>
<keyword evidence="4 7" id="KW-0521">NADP</keyword>
<dbReference type="GO" id="GO:0016491">
    <property type="term" value="F:oxidoreductase activity"/>
    <property type="evidence" value="ECO:0007669"/>
    <property type="project" value="UniProtKB-UniRule"/>
</dbReference>
<evidence type="ECO:0000256" key="4">
    <source>
        <dbReference type="ARBA" id="ARBA00022857"/>
    </source>
</evidence>
<dbReference type="Gene3D" id="3.40.109.10">
    <property type="entry name" value="NADH Oxidase"/>
    <property type="match status" value="1"/>
</dbReference>
<dbReference type="CDD" id="cd02135">
    <property type="entry name" value="YdjA-like"/>
    <property type="match status" value="1"/>
</dbReference>
<dbReference type="SUPFAM" id="SSF55469">
    <property type="entry name" value="FMN-dependent nitroreductase-like"/>
    <property type="match status" value="1"/>
</dbReference>
<evidence type="ECO:0000256" key="1">
    <source>
        <dbReference type="ARBA" id="ARBA00007118"/>
    </source>
</evidence>
<evidence type="ECO:0000256" key="3">
    <source>
        <dbReference type="ARBA" id="ARBA00022643"/>
    </source>
</evidence>
<keyword evidence="11" id="KW-1185">Reference proteome</keyword>
<keyword evidence="6 7" id="KW-0520">NAD</keyword>
<protein>
    <recommendedName>
        <fullName evidence="7">Putative NAD(P)H nitroreductase</fullName>
        <ecNumber evidence="7">1.-.-.-</ecNumber>
    </recommendedName>
</protein>
<dbReference type="AlphaFoldDB" id="A0A975DHG2"/>
<dbReference type="PANTHER" id="PTHR43821:SF1">
    <property type="entry name" value="NAD(P)H NITROREDUCTASE YDJA-RELATED"/>
    <property type="match status" value="1"/>
</dbReference>
<dbReference type="InterPro" id="IPR052530">
    <property type="entry name" value="NAD(P)H_nitroreductase"/>
</dbReference>
<dbReference type="PANTHER" id="PTHR43821">
    <property type="entry name" value="NAD(P)H NITROREDUCTASE YDJA-RELATED"/>
    <property type="match status" value="1"/>
</dbReference>
<dbReference type="Pfam" id="PF00881">
    <property type="entry name" value="Nitroreductase"/>
    <property type="match status" value="1"/>
</dbReference>
<reference evidence="10" key="1">
    <citation type="submission" date="2021-03" db="EMBL/GenBank/DDBJ databases">
        <title>Complete Genome of Pseudoalteromonas xiamenensis STKMTI.2, a new potential marine bacterium producing anti-Vibrio compounds.</title>
        <authorList>
            <person name="Handayani D.P."/>
            <person name="Isnansetyo A."/>
            <person name="Istiqomah I."/>
            <person name="Jumina J."/>
        </authorList>
    </citation>
    <scope>NUCLEOTIDE SEQUENCE</scope>
    <source>
        <strain evidence="10">STKMTI.2</strain>
    </source>
</reference>
<dbReference type="RefSeq" id="WP_208843310.1">
    <property type="nucleotide sequence ID" value="NZ_CP072133.1"/>
</dbReference>
<evidence type="ECO:0000259" key="9">
    <source>
        <dbReference type="Pfam" id="PF00881"/>
    </source>
</evidence>
<dbReference type="EC" id="1.-.-.-" evidence="7"/>
<dbReference type="InterPro" id="IPR029479">
    <property type="entry name" value="Nitroreductase"/>
</dbReference>
<evidence type="ECO:0000256" key="8">
    <source>
        <dbReference type="PIRSR" id="PIRSR000232-1"/>
    </source>
</evidence>
<name>A0A975DHG2_9GAMM</name>
<evidence type="ECO:0000313" key="10">
    <source>
        <dbReference type="EMBL" id="QTH71684.1"/>
    </source>
</evidence>